<organism evidence="3 4">
    <name type="scientific">Thiohalospira halophila DSM 15071</name>
    <dbReference type="NCBI Taxonomy" id="1123397"/>
    <lineage>
        <taxon>Bacteria</taxon>
        <taxon>Pseudomonadati</taxon>
        <taxon>Pseudomonadota</taxon>
        <taxon>Gammaproteobacteria</taxon>
        <taxon>Thiohalospirales</taxon>
        <taxon>Thiohalospiraceae</taxon>
        <taxon>Thiohalospira</taxon>
    </lineage>
</organism>
<feature type="signal peptide" evidence="1">
    <location>
        <begin position="1"/>
        <end position="26"/>
    </location>
</feature>
<evidence type="ECO:0000256" key="1">
    <source>
        <dbReference type="SAM" id="SignalP"/>
    </source>
</evidence>
<gene>
    <name evidence="3" type="ORF">SAMN05660831_02356</name>
</gene>
<dbReference type="OrthoDB" id="7066560at2"/>
<dbReference type="Pfam" id="PF13098">
    <property type="entry name" value="Thioredoxin_2"/>
    <property type="match status" value="1"/>
</dbReference>
<dbReference type="STRING" id="1123397.SAMN05660831_02356"/>
<evidence type="ECO:0000313" key="4">
    <source>
        <dbReference type="Proteomes" id="UP000198611"/>
    </source>
</evidence>
<name>A0A1I1VE56_9GAMM</name>
<dbReference type="Proteomes" id="UP000198611">
    <property type="component" value="Unassembled WGS sequence"/>
</dbReference>
<evidence type="ECO:0000313" key="3">
    <source>
        <dbReference type="EMBL" id="SFD81226.1"/>
    </source>
</evidence>
<dbReference type="RefSeq" id="WP_093428970.1">
    <property type="nucleotide sequence ID" value="NZ_FOMJ01000009.1"/>
</dbReference>
<dbReference type="SUPFAM" id="SSF52833">
    <property type="entry name" value="Thioredoxin-like"/>
    <property type="match status" value="1"/>
</dbReference>
<reference evidence="3 4" key="1">
    <citation type="submission" date="2016-10" db="EMBL/GenBank/DDBJ databases">
        <authorList>
            <person name="de Groot N.N."/>
        </authorList>
    </citation>
    <scope>NUCLEOTIDE SEQUENCE [LARGE SCALE GENOMIC DNA]</scope>
    <source>
        <strain evidence="3 4">HL3</strain>
    </source>
</reference>
<feature type="chain" id="PRO_5011652526" evidence="1">
    <location>
        <begin position="27"/>
        <end position="154"/>
    </location>
</feature>
<dbReference type="Gene3D" id="3.40.30.10">
    <property type="entry name" value="Glutaredoxin"/>
    <property type="match status" value="1"/>
</dbReference>
<feature type="domain" description="Thioredoxin-like fold" evidence="2">
    <location>
        <begin position="43"/>
        <end position="133"/>
    </location>
</feature>
<dbReference type="InterPro" id="IPR012336">
    <property type="entry name" value="Thioredoxin-like_fold"/>
</dbReference>
<evidence type="ECO:0000259" key="2">
    <source>
        <dbReference type="Pfam" id="PF13098"/>
    </source>
</evidence>
<sequence length="154" mass="16816">MSIIRAKTLALLTTLLMLAAWSGHGAAEGLTAAGDLRDLDPDQPVILAFTADDCPYCEYVKESHLVPMRKRGEAVTIREVDVGSHRNLTTFAGETVKQRDLGDGYSVRVTPTLVFLTPEGDVAAENLVGVTSRDYYGLYLERRVESVREAMAGE</sequence>
<keyword evidence="4" id="KW-1185">Reference proteome</keyword>
<protein>
    <submittedName>
        <fullName evidence="3">Thioredoxin-like domain-containing protein</fullName>
    </submittedName>
</protein>
<dbReference type="InterPro" id="IPR036249">
    <property type="entry name" value="Thioredoxin-like_sf"/>
</dbReference>
<dbReference type="AlphaFoldDB" id="A0A1I1VE56"/>
<dbReference type="EMBL" id="FOMJ01000009">
    <property type="protein sequence ID" value="SFD81226.1"/>
    <property type="molecule type" value="Genomic_DNA"/>
</dbReference>
<accession>A0A1I1VE56</accession>
<keyword evidence="1" id="KW-0732">Signal</keyword>
<proteinExistence type="predicted"/>